<evidence type="ECO:0000256" key="1">
    <source>
        <dbReference type="ARBA" id="ARBA00001974"/>
    </source>
</evidence>
<evidence type="ECO:0000256" key="6">
    <source>
        <dbReference type="ARBA" id="ARBA00023002"/>
    </source>
</evidence>
<gene>
    <name evidence="8" type="ORF">LEL_07909</name>
</gene>
<dbReference type="PANTHER" id="PTHR43098">
    <property type="entry name" value="L-ORNITHINE N(5)-MONOOXYGENASE-RELATED"/>
    <property type="match status" value="1"/>
</dbReference>
<accession>A0A162KFV5</accession>
<evidence type="ECO:0000256" key="7">
    <source>
        <dbReference type="SAM" id="MobiDB-lite"/>
    </source>
</evidence>
<proteinExistence type="inferred from homology"/>
<sequence>MLGDPEWATITPDQTPDLVGHYLELDAKHSARLRTRVAEPVWCKRPTFSDTYLQAINEAHVHPIDAAGQGVDKITAGGVVVQDTEYRVDVLILATGYVSPTASRGDPGVRTGIRSSDVRDRP</sequence>
<dbReference type="EMBL" id="AZHF01000006">
    <property type="protein sequence ID" value="OAA74328.1"/>
    <property type="molecule type" value="Genomic_DNA"/>
</dbReference>
<evidence type="ECO:0000256" key="5">
    <source>
        <dbReference type="ARBA" id="ARBA00022857"/>
    </source>
</evidence>
<dbReference type="GO" id="GO:0016491">
    <property type="term" value="F:oxidoreductase activity"/>
    <property type="evidence" value="ECO:0007669"/>
    <property type="project" value="UniProtKB-KW"/>
</dbReference>
<dbReference type="PANTHER" id="PTHR43098:SF2">
    <property type="entry name" value="FAD-BINDING MONOOXYGENASE AUSB-RELATED"/>
    <property type="match status" value="1"/>
</dbReference>
<keyword evidence="5" id="KW-0521">NADP</keyword>
<keyword evidence="3" id="KW-0285">Flavoprotein</keyword>
<reference evidence="8 9" key="1">
    <citation type="journal article" date="2016" name="Genome Biol. Evol.">
        <title>Divergent and convergent evolution of fungal pathogenicity.</title>
        <authorList>
            <person name="Shang Y."/>
            <person name="Xiao G."/>
            <person name="Zheng P."/>
            <person name="Cen K."/>
            <person name="Zhan S."/>
            <person name="Wang C."/>
        </authorList>
    </citation>
    <scope>NUCLEOTIDE SEQUENCE [LARGE SCALE GENOMIC DNA]</scope>
    <source>
        <strain evidence="8 9">RCEF 1005</strain>
    </source>
</reference>
<evidence type="ECO:0000256" key="2">
    <source>
        <dbReference type="ARBA" id="ARBA00010139"/>
    </source>
</evidence>
<dbReference type="InterPro" id="IPR050775">
    <property type="entry name" value="FAD-binding_Monooxygenases"/>
</dbReference>
<dbReference type="AlphaFoldDB" id="A0A162KFV5"/>
<dbReference type="Proteomes" id="UP000076881">
    <property type="component" value="Unassembled WGS sequence"/>
</dbReference>
<feature type="region of interest" description="Disordered" evidence="7">
    <location>
        <begin position="99"/>
        <end position="122"/>
    </location>
</feature>
<evidence type="ECO:0000256" key="4">
    <source>
        <dbReference type="ARBA" id="ARBA00022827"/>
    </source>
</evidence>
<dbReference type="SUPFAM" id="SSF51905">
    <property type="entry name" value="FAD/NAD(P)-binding domain"/>
    <property type="match status" value="1"/>
</dbReference>
<keyword evidence="9" id="KW-1185">Reference proteome</keyword>
<evidence type="ECO:0000313" key="8">
    <source>
        <dbReference type="EMBL" id="OAA74328.1"/>
    </source>
</evidence>
<name>A0A162KFV5_CORDF</name>
<dbReference type="OrthoDB" id="66881at2759"/>
<keyword evidence="6" id="KW-0560">Oxidoreductase</keyword>
<evidence type="ECO:0000313" key="9">
    <source>
        <dbReference type="Proteomes" id="UP000076881"/>
    </source>
</evidence>
<comment type="cofactor">
    <cofactor evidence="1">
        <name>FAD</name>
        <dbReference type="ChEBI" id="CHEBI:57692"/>
    </cofactor>
</comment>
<comment type="similarity">
    <text evidence="2">Belongs to the FAD-binding monooxygenase family.</text>
</comment>
<organism evidence="8 9">
    <name type="scientific">Akanthomyces lecanii RCEF 1005</name>
    <dbReference type="NCBI Taxonomy" id="1081108"/>
    <lineage>
        <taxon>Eukaryota</taxon>
        <taxon>Fungi</taxon>
        <taxon>Dikarya</taxon>
        <taxon>Ascomycota</taxon>
        <taxon>Pezizomycotina</taxon>
        <taxon>Sordariomycetes</taxon>
        <taxon>Hypocreomycetidae</taxon>
        <taxon>Hypocreales</taxon>
        <taxon>Cordycipitaceae</taxon>
        <taxon>Akanthomyces</taxon>
        <taxon>Cordyceps confragosa</taxon>
    </lineage>
</organism>
<comment type="caution">
    <text evidence="8">The sequence shown here is derived from an EMBL/GenBank/DDBJ whole genome shotgun (WGS) entry which is preliminary data.</text>
</comment>
<dbReference type="InterPro" id="IPR036188">
    <property type="entry name" value="FAD/NAD-bd_sf"/>
</dbReference>
<keyword evidence="4" id="KW-0274">FAD</keyword>
<protein>
    <submittedName>
        <fullName evidence="8">Uncharacterized protein</fullName>
    </submittedName>
</protein>
<evidence type="ECO:0000256" key="3">
    <source>
        <dbReference type="ARBA" id="ARBA00022630"/>
    </source>
</evidence>